<dbReference type="PROSITE" id="PS50082">
    <property type="entry name" value="WD_REPEATS_2"/>
    <property type="match status" value="5"/>
</dbReference>
<protein>
    <recommendedName>
        <fullName evidence="7">Guanine nucleotide-binding protein subunit beta-like protein</fullName>
    </recommendedName>
</protein>
<evidence type="ECO:0000256" key="4">
    <source>
        <dbReference type="SAM" id="MobiDB-lite"/>
    </source>
</evidence>
<sequence>PAVVLQGMTAGVNDVAFTCDAAQVIAAGCDKSLHVWDAASGRHRHTLTGHSAGVSGVAGSPLDARLAVSISEDRSFKLWDLSKGFAVRSVPCAKMPLSLALSGDGNTVVTGHLDGSVLLWDVRQCRAGAAAPLLETRDQSQPLVALATLPSHDSCLLLAARDGTVRLWDFRGASLMKLVRHPAFALGVAGGSGRPRCRLGVSPDGRLLAAGGADGGVWVWDLRHAGGSGAAAEPRQLRGGRHSGGGGGGSPAAGGGGPVAHREAVVAAAFSADMSCLVSG</sequence>
<keyword evidence="6" id="KW-1185">Reference proteome</keyword>
<reference evidence="5 6" key="1">
    <citation type="journal article" date="2021" name="Sci. Rep.">
        <title>Genome sequencing of the multicellular alga Astrephomene provides insights into convergent evolution of germ-soma differentiation.</title>
        <authorList>
            <person name="Yamashita S."/>
            <person name="Yamamoto K."/>
            <person name="Matsuzaki R."/>
            <person name="Suzuki S."/>
            <person name="Yamaguchi H."/>
            <person name="Hirooka S."/>
            <person name="Minakuchi Y."/>
            <person name="Miyagishima S."/>
            <person name="Kawachi M."/>
            <person name="Toyoda A."/>
            <person name="Nozaki H."/>
        </authorList>
    </citation>
    <scope>NUCLEOTIDE SEQUENCE [LARGE SCALE GENOMIC DNA]</scope>
    <source>
        <strain evidence="5 6">NIES-4017</strain>
    </source>
</reference>
<dbReference type="PANTHER" id="PTHR19848">
    <property type="entry name" value="WD40 REPEAT PROTEIN"/>
    <property type="match status" value="1"/>
</dbReference>
<feature type="non-terminal residue" evidence="5">
    <location>
        <position position="280"/>
    </location>
</feature>
<dbReference type="InterPro" id="IPR019775">
    <property type="entry name" value="WD40_repeat_CS"/>
</dbReference>
<dbReference type="PROSITE" id="PS00678">
    <property type="entry name" value="WD_REPEATS_1"/>
    <property type="match status" value="4"/>
</dbReference>
<accession>A0AAD3HL32</accession>
<dbReference type="AlphaFoldDB" id="A0AAD3HL32"/>
<feature type="repeat" description="WD" evidence="3">
    <location>
        <begin position="136"/>
        <end position="178"/>
    </location>
</feature>
<comment type="caution">
    <text evidence="5">The sequence shown here is derived from an EMBL/GenBank/DDBJ whole genome shotgun (WGS) entry which is preliminary data.</text>
</comment>
<feature type="region of interest" description="Disordered" evidence="4">
    <location>
        <begin position="230"/>
        <end position="258"/>
    </location>
</feature>
<feature type="repeat" description="WD" evidence="3">
    <location>
        <begin position="199"/>
        <end position="223"/>
    </location>
</feature>
<evidence type="ECO:0000256" key="1">
    <source>
        <dbReference type="ARBA" id="ARBA00022574"/>
    </source>
</evidence>
<name>A0AAD3HL32_9CHLO</name>
<dbReference type="InterPro" id="IPR001680">
    <property type="entry name" value="WD40_rpt"/>
</dbReference>
<organism evidence="5 6">
    <name type="scientific">Astrephomene gubernaculifera</name>
    <dbReference type="NCBI Taxonomy" id="47775"/>
    <lineage>
        <taxon>Eukaryota</taxon>
        <taxon>Viridiplantae</taxon>
        <taxon>Chlorophyta</taxon>
        <taxon>core chlorophytes</taxon>
        <taxon>Chlorophyceae</taxon>
        <taxon>CS clade</taxon>
        <taxon>Chlamydomonadales</taxon>
        <taxon>Astrephomenaceae</taxon>
        <taxon>Astrephomene</taxon>
    </lineage>
</organism>
<evidence type="ECO:0000313" key="6">
    <source>
        <dbReference type="Proteomes" id="UP001054857"/>
    </source>
</evidence>
<keyword evidence="2" id="KW-0677">Repeat</keyword>
<evidence type="ECO:0008006" key="7">
    <source>
        <dbReference type="Google" id="ProtNLM"/>
    </source>
</evidence>
<gene>
    <name evidence="5" type="ORF">Agub_g5990</name>
</gene>
<keyword evidence="1 3" id="KW-0853">WD repeat</keyword>
<feature type="repeat" description="WD" evidence="3">
    <location>
        <begin position="98"/>
        <end position="123"/>
    </location>
</feature>
<feature type="non-terminal residue" evidence="5">
    <location>
        <position position="1"/>
    </location>
</feature>
<evidence type="ECO:0000256" key="3">
    <source>
        <dbReference type="PROSITE-ProRule" id="PRU00221"/>
    </source>
</evidence>
<dbReference type="InterPro" id="IPR015943">
    <property type="entry name" value="WD40/YVTN_repeat-like_dom_sf"/>
</dbReference>
<feature type="compositionally biased region" description="Gly residues" evidence="4">
    <location>
        <begin position="242"/>
        <end position="258"/>
    </location>
</feature>
<dbReference type="InterPro" id="IPR036322">
    <property type="entry name" value="WD40_repeat_dom_sf"/>
</dbReference>
<feature type="repeat" description="WD" evidence="3">
    <location>
        <begin position="47"/>
        <end position="89"/>
    </location>
</feature>
<dbReference type="Gene3D" id="2.130.10.10">
    <property type="entry name" value="YVTN repeat-like/Quinoprotein amine dehydrogenase"/>
    <property type="match status" value="2"/>
</dbReference>
<feature type="repeat" description="WD" evidence="3">
    <location>
        <begin position="5"/>
        <end position="46"/>
    </location>
</feature>
<evidence type="ECO:0000256" key="2">
    <source>
        <dbReference type="ARBA" id="ARBA00022737"/>
    </source>
</evidence>
<dbReference type="PANTHER" id="PTHR19848:SF7">
    <property type="entry name" value="F-BOX AND WD-40 DOMAIN PROTEIN 7"/>
    <property type="match status" value="1"/>
</dbReference>
<dbReference type="PRINTS" id="PR00320">
    <property type="entry name" value="GPROTEINBRPT"/>
</dbReference>
<dbReference type="Proteomes" id="UP001054857">
    <property type="component" value="Unassembled WGS sequence"/>
</dbReference>
<dbReference type="InterPro" id="IPR020472">
    <property type="entry name" value="WD40_PAC1"/>
</dbReference>
<dbReference type="SUPFAM" id="SSF50978">
    <property type="entry name" value="WD40 repeat-like"/>
    <property type="match status" value="1"/>
</dbReference>
<proteinExistence type="predicted"/>
<dbReference type="SMART" id="SM00320">
    <property type="entry name" value="WD40"/>
    <property type="match status" value="5"/>
</dbReference>
<evidence type="ECO:0000313" key="5">
    <source>
        <dbReference type="EMBL" id="GFR44692.1"/>
    </source>
</evidence>
<dbReference type="Pfam" id="PF00400">
    <property type="entry name" value="WD40"/>
    <property type="match status" value="5"/>
</dbReference>
<dbReference type="EMBL" id="BMAR01000008">
    <property type="protein sequence ID" value="GFR44692.1"/>
    <property type="molecule type" value="Genomic_DNA"/>
</dbReference>
<dbReference type="PROSITE" id="PS50294">
    <property type="entry name" value="WD_REPEATS_REGION"/>
    <property type="match status" value="2"/>
</dbReference>